<sequence>MVYLLLLDISNNNLTGIVPSWIGEFKSLNALLLSNNSLEGEIPVSLFNISDLQLLDLSANTLSGGIPPHVNVNSDSKIPVVLLLHDNKLSGVIPDTLLTNVSVLDLRNNRLSGNIPMFTNLQDTHTLLLRGNNLTGSIPGQVCGLKSIQLLDLANNRLNGSIPSCFSSTSFVSGKVNTLYDYDRFSRIGISLTGFPQEKGFRVDTELTDFKSPIVLDPFSIIYLPTAEIQIEFVTKHRYDAYVGRNLELLFGMDLSGNELSGDIPADLGRLLELQALNLSHNNLSGLIPENFSGLKSVESLDLSFNRLHGRIPSQLTELNSLSVFSVSFNNLSGVIPQGKQFNTFDAQSYLGNRLLCGQSINTSCNSSYFQEPDNEVEADESAVDMVSFYWSLAAAYVSILLGILSSLSFESPWSRFWFYLVDSFIHKTKNLLTYIMHIIIFLLQLS</sequence>
<accession>A0A8X7TW25</accession>
<evidence type="ECO:0000313" key="11">
    <source>
        <dbReference type="EMBL" id="KAG2254181.1"/>
    </source>
</evidence>
<dbReference type="PANTHER" id="PTHR48062:SF64">
    <property type="entry name" value="RECEPTOR-LIKE PROTEIN 13"/>
    <property type="match status" value="1"/>
</dbReference>
<keyword evidence="3" id="KW-1003">Cell membrane</keyword>
<dbReference type="InterPro" id="IPR001611">
    <property type="entry name" value="Leu-rich_rpt"/>
</dbReference>
<dbReference type="PANTHER" id="PTHR48062">
    <property type="entry name" value="RECEPTOR-LIKE PROTEIN 14"/>
    <property type="match status" value="1"/>
</dbReference>
<organism evidence="11 12">
    <name type="scientific">Brassica carinata</name>
    <name type="common">Ethiopian mustard</name>
    <name type="synonym">Abyssinian cabbage</name>
    <dbReference type="NCBI Taxonomy" id="52824"/>
    <lineage>
        <taxon>Eukaryota</taxon>
        <taxon>Viridiplantae</taxon>
        <taxon>Streptophyta</taxon>
        <taxon>Embryophyta</taxon>
        <taxon>Tracheophyta</taxon>
        <taxon>Spermatophyta</taxon>
        <taxon>Magnoliopsida</taxon>
        <taxon>eudicotyledons</taxon>
        <taxon>Gunneridae</taxon>
        <taxon>Pentapetalae</taxon>
        <taxon>rosids</taxon>
        <taxon>malvids</taxon>
        <taxon>Brassicales</taxon>
        <taxon>Brassicaceae</taxon>
        <taxon>Brassiceae</taxon>
        <taxon>Brassica</taxon>
    </lineage>
</organism>
<evidence type="ECO:0000256" key="2">
    <source>
        <dbReference type="ARBA" id="ARBA00009592"/>
    </source>
</evidence>
<dbReference type="SMART" id="SM00369">
    <property type="entry name" value="LRR_TYP"/>
    <property type="match status" value="5"/>
</dbReference>
<dbReference type="OrthoDB" id="544346at2759"/>
<dbReference type="InterPro" id="IPR003591">
    <property type="entry name" value="Leu-rich_rpt_typical-subtyp"/>
</dbReference>
<evidence type="ECO:0000256" key="10">
    <source>
        <dbReference type="ARBA" id="ARBA00023180"/>
    </source>
</evidence>
<dbReference type="Gene3D" id="3.80.10.10">
    <property type="entry name" value="Ribonuclease Inhibitor"/>
    <property type="match status" value="1"/>
</dbReference>
<dbReference type="InterPro" id="IPR051502">
    <property type="entry name" value="RLP_Defense_Trigger"/>
</dbReference>
<reference evidence="11 12" key="1">
    <citation type="submission" date="2020-02" db="EMBL/GenBank/DDBJ databases">
        <authorList>
            <person name="Ma Q."/>
            <person name="Huang Y."/>
            <person name="Song X."/>
            <person name="Pei D."/>
        </authorList>
    </citation>
    <scope>NUCLEOTIDE SEQUENCE [LARGE SCALE GENOMIC DNA]</scope>
    <source>
        <strain evidence="11">Sxm20200214</strain>
        <tissue evidence="11">Leaf</tissue>
    </source>
</reference>
<dbReference type="PROSITE" id="PS51450">
    <property type="entry name" value="LRR"/>
    <property type="match status" value="1"/>
</dbReference>
<evidence type="ECO:0000256" key="3">
    <source>
        <dbReference type="ARBA" id="ARBA00022475"/>
    </source>
</evidence>
<evidence type="ECO:0000256" key="1">
    <source>
        <dbReference type="ARBA" id="ARBA00004236"/>
    </source>
</evidence>
<keyword evidence="4" id="KW-0433">Leucine-rich repeat</keyword>
<keyword evidence="5" id="KW-0812">Transmembrane</keyword>
<dbReference type="InterPro" id="IPR032675">
    <property type="entry name" value="LRR_dom_sf"/>
</dbReference>
<keyword evidence="12" id="KW-1185">Reference proteome</keyword>
<dbReference type="EMBL" id="JAAMPC010000016">
    <property type="protein sequence ID" value="KAG2254181.1"/>
    <property type="molecule type" value="Genomic_DNA"/>
</dbReference>
<evidence type="ECO:0000313" key="12">
    <source>
        <dbReference type="Proteomes" id="UP000886595"/>
    </source>
</evidence>
<dbReference type="PRINTS" id="PR00019">
    <property type="entry name" value="LEURICHRPT"/>
</dbReference>
<name>A0A8X7TW25_BRACI</name>
<gene>
    <name evidence="11" type="ORF">Bca52824_084317</name>
</gene>
<comment type="caution">
    <text evidence="11">The sequence shown here is derived from an EMBL/GenBank/DDBJ whole genome shotgun (WGS) entry which is preliminary data.</text>
</comment>
<dbReference type="AlphaFoldDB" id="A0A8X7TW25"/>
<dbReference type="Pfam" id="PF13855">
    <property type="entry name" value="LRR_8"/>
    <property type="match status" value="2"/>
</dbReference>
<keyword evidence="6" id="KW-0677">Repeat</keyword>
<comment type="subcellular location">
    <subcellularLocation>
        <location evidence="1">Cell membrane</location>
    </subcellularLocation>
</comment>
<keyword evidence="7" id="KW-1133">Transmembrane helix</keyword>
<proteinExistence type="inferred from homology"/>
<dbReference type="Pfam" id="PF00560">
    <property type="entry name" value="LRR_1"/>
    <property type="match status" value="2"/>
</dbReference>
<evidence type="ECO:0000256" key="5">
    <source>
        <dbReference type="ARBA" id="ARBA00022692"/>
    </source>
</evidence>
<evidence type="ECO:0000256" key="8">
    <source>
        <dbReference type="ARBA" id="ARBA00023136"/>
    </source>
</evidence>
<dbReference type="GO" id="GO:0005886">
    <property type="term" value="C:plasma membrane"/>
    <property type="evidence" value="ECO:0007669"/>
    <property type="project" value="UniProtKB-SubCell"/>
</dbReference>
<dbReference type="SUPFAM" id="SSF52058">
    <property type="entry name" value="L domain-like"/>
    <property type="match status" value="1"/>
</dbReference>
<comment type="similarity">
    <text evidence="2">Belongs to the RLP family.</text>
</comment>
<keyword evidence="9" id="KW-0675">Receptor</keyword>
<dbReference type="FunFam" id="3.80.10.10:FF:000213">
    <property type="entry name" value="Tyrosine-sulfated glycopeptide receptor 1"/>
    <property type="match status" value="1"/>
</dbReference>
<protein>
    <submittedName>
        <fullName evidence="11">Uncharacterized protein</fullName>
    </submittedName>
</protein>
<evidence type="ECO:0000256" key="4">
    <source>
        <dbReference type="ARBA" id="ARBA00022614"/>
    </source>
</evidence>
<evidence type="ECO:0000256" key="7">
    <source>
        <dbReference type="ARBA" id="ARBA00022989"/>
    </source>
</evidence>
<evidence type="ECO:0000256" key="6">
    <source>
        <dbReference type="ARBA" id="ARBA00022737"/>
    </source>
</evidence>
<keyword evidence="8" id="KW-0472">Membrane</keyword>
<evidence type="ECO:0000256" key="9">
    <source>
        <dbReference type="ARBA" id="ARBA00023170"/>
    </source>
</evidence>
<keyword evidence="10" id="KW-0325">Glycoprotein</keyword>
<dbReference type="Proteomes" id="UP000886595">
    <property type="component" value="Unassembled WGS sequence"/>
</dbReference>